<evidence type="ECO:0000313" key="2">
    <source>
        <dbReference type="Proteomes" id="UP000815325"/>
    </source>
</evidence>
<dbReference type="EMBL" id="MU069543">
    <property type="protein sequence ID" value="KAF5839441.1"/>
    <property type="molecule type" value="Genomic_DNA"/>
</dbReference>
<evidence type="ECO:0008006" key="3">
    <source>
        <dbReference type="Google" id="ProtNLM"/>
    </source>
</evidence>
<gene>
    <name evidence="1" type="ORF">DUNSADRAFT_726</name>
</gene>
<dbReference type="Proteomes" id="UP000815325">
    <property type="component" value="Unassembled WGS sequence"/>
</dbReference>
<organism evidence="1 2">
    <name type="scientific">Dunaliella salina</name>
    <name type="common">Green alga</name>
    <name type="synonym">Protococcus salinus</name>
    <dbReference type="NCBI Taxonomy" id="3046"/>
    <lineage>
        <taxon>Eukaryota</taxon>
        <taxon>Viridiplantae</taxon>
        <taxon>Chlorophyta</taxon>
        <taxon>core chlorophytes</taxon>
        <taxon>Chlorophyceae</taxon>
        <taxon>CS clade</taxon>
        <taxon>Chlamydomonadales</taxon>
        <taxon>Dunaliellaceae</taxon>
        <taxon>Dunaliella</taxon>
    </lineage>
</organism>
<sequence>MGAKQRLEAVVDQRFDEAVAQRDAASATRFARLYKPLGKKNEGLRRFIQLNMMMRIDIRAPTRPAKTVP</sequence>
<protein>
    <recommendedName>
        <fullName evidence="3">Encoded protein</fullName>
    </recommendedName>
</protein>
<name>A0ABQ7GXW1_DUNSA</name>
<proteinExistence type="predicted"/>
<reference evidence="1" key="1">
    <citation type="submission" date="2017-08" db="EMBL/GenBank/DDBJ databases">
        <authorList>
            <person name="Polle J.E."/>
            <person name="Barry K."/>
            <person name="Cushman J."/>
            <person name="Schmutz J."/>
            <person name="Tran D."/>
            <person name="Hathwaick L.T."/>
            <person name="Yim W.C."/>
            <person name="Jenkins J."/>
            <person name="Mckie-Krisberg Z.M."/>
            <person name="Prochnik S."/>
            <person name="Lindquist E."/>
            <person name="Dockter R.B."/>
            <person name="Adam C."/>
            <person name="Molina H."/>
            <person name="Bunkerborg J."/>
            <person name="Jin E."/>
            <person name="Buchheim M."/>
            <person name="Magnuson J."/>
        </authorList>
    </citation>
    <scope>NUCLEOTIDE SEQUENCE</scope>
    <source>
        <strain evidence="1">CCAP 19/18</strain>
    </source>
</reference>
<evidence type="ECO:0000313" key="1">
    <source>
        <dbReference type="EMBL" id="KAF5839441.1"/>
    </source>
</evidence>
<keyword evidence="2" id="KW-1185">Reference proteome</keyword>
<accession>A0ABQ7GXW1</accession>
<comment type="caution">
    <text evidence="1">The sequence shown here is derived from an EMBL/GenBank/DDBJ whole genome shotgun (WGS) entry which is preliminary data.</text>
</comment>